<dbReference type="Proteomes" id="UP001208570">
    <property type="component" value="Unassembled WGS sequence"/>
</dbReference>
<feature type="compositionally biased region" description="Polar residues" evidence="1">
    <location>
        <begin position="36"/>
        <end position="47"/>
    </location>
</feature>
<feature type="region of interest" description="Disordered" evidence="1">
    <location>
        <begin position="290"/>
        <end position="312"/>
    </location>
</feature>
<sequence>MSTKRRLYKPAQAKKTVPKESRRKPLAQGRLIIDQSLGSGNDSSVTSQEFVQNSTLFSDDASQSKSLTQTARRDLSSLLKVDTLIQSETDPRRITPHASVHKSPEVSRPSESLDLSDTGSDVLQSPRDVLVVDASQRSEVGETEVDVHLEYANSPAKVIRHSPRGMEKDPSLLSGDVSQACRITVDAIPRVSIINSPEIHGKSEHSQNDDISDGEPESADQKRLEDIVERDVTEHPTNQVNDTDDPPVKSLFHQITGDRDHDALDSSQSTIHLELPASLTQSKIRGTIVGSNTESKKGGSMRSSHCVTEYNKPQPKIKSAALVTSSFNTKKKASRTVPSRYMQSVKKGPMKATDRSAITKTTSVTVKKTCADTSKSSACKKKRNTSTSSFNTTPEVKYFGGKVSTPAADDSVFMPADGVNVSEIKYDISDQSHQRSRIRNSMMSTNSSGYRQADYSNIGSHCDSVDKQEQVYGLSLENRKLLEANHELDRRIIQAQHLTMLDGMLETQQTGLTPLTPNLVQVKKQYSELATALDTTRHYMPTNNILVPEDDEEALKYLVPALLESEELLGEINTLTRSGQMKVTSFADAIQELKKVVDSELLLIDR</sequence>
<reference evidence="2" key="1">
    <citation type="journal article" date="2023" name="Mol. Biol. Evol.">
        <title>Third-Generation Sequencing Reveals the Adaptive Role of the Epigenome in Three Deep-Sea Polychaetes.</title>
        <authorList>
            <person name="Perez M."/>
            <person name="Aroh O."/>
            <person name="Sun Y."/>
            <person name="Lan Y."/>
            <person name="Juniper S.K."/>
            <person name="Young C.R."/>
            <person name="Angers B."/>
            <person name="Qian P.Y."/>
        </authorList>
    </citation>
    <scope>NUCLEOTIDE SEQUENCE</scope>
    <source>
        <strain evidence="2">P08H-3</strain>
    </source>
</reference>
<feature type="region of interest" description="Disordered" evidence="1">
    <location>
        <begin position="331"/>
        <end position="357"/>
    </location>
</feature>
<keyword evidence="3" id="KW-1185">Reference proteome</keyword>
<feature type="compositionally biased region" description="Polar residues" evidence="1">
    <location>
        <begin position="109"/>
        <end position="123"/>
    </location>
</feature>
<gene>
    <name evidence="2" type="ORF">LSH36_78g06036</name>
</gene>
<feature type="compositionally biased region" description="Basic and acidic residues" evidence="1">
    <location>
        <begin position="199"/>
        <end position="208"/>
    </location>
</feature>
<feature type="region of interest" description="Disordered" evidence="1">
    <location>
        <begin position="89"/>
        <end position="127"/>
    </location>
</feature>
<feature type="region of interest" description="Disordered" evidence="1">
    <location>
        <begin position="1"/>
        <end position="47"/>
    </location>
</feature>
<evidence type="ECO:0000256" key="1">
    <source>
        <dbReference type="SAM" id="MobiDB-lite"/>
    </source>
</evidence>
<comment type="caution">
    <text evidence="2">The sequence shown here is derived from an EMBL/GenBank/DDBJ whole genome shotgun (WGS) entry which is preliminary data.</text>
</comment>
<dbReference type="EMBL" id="JAODUP010000078">
    <property type="protein sequence ID" value="KAK2163532.1"/>
    <property type="molecule type" value="Genomic_DNA"/>
</dbReference>
<feature type="region of interest" description="Disordered" evidence="1">
    <location>
        <begin position="194"/>
        <end position="222"/>
    </location>
</feature>
<accession>A0AAD9K2G4</accession>
<proteinExistence type="predicted"/>
<dbReference type="AlphaFoldDB" id="A0AAD9K2G4"/>
<evidence type="ECO:0000313" key="3">
    <source>
        <dbReference type="Proteomes" id="UP001208570"/>
    </source>
</evidence>
<protein>
    <submittedName>
        <fullName evidence="2">Uncharacterized protein</fullName>
    </submittedName>
</protein>
<organism evidence="2 3">
    <name type="scientific">Paralvinella palmiformis</name>
    <dbReference type="NCBI Taxonomy" id="53620"/>
    <lineage>
        <taxon>Eukaryota</taxon>
        <taxon>Metazoa</taxon>
        <taxon>Spiralia</taxon>
        <taxon>Lophotrochozoa</taxon>
        <taxon>Annelida</taxon>
        <taxon>Polychaeta</taxon>
        <taxon>Sedentaria</taxon>
        <taxon>Canalipalpata</taxon>
        <taxon>Terebellida</taxon>
        <taxon>Terebelliformia</taxon>
        <taxon>Alvinellidae</taxon>
        <taxon>Paralvinella</taxon>
    </lineage>
</organism>
<evidence type="ECO:0000313" key="2">
    <source>
        <dbReference type="EMBL" id="KAK2163532.1"/>
    </source>
</evidence>
<name>A0AAD9K2G4_9ANNE</name>